<reference evidence="3" key="1">
    <citation type="submission" date="2018-02" db="EMBL/GenBank/DDBJ databases">
        <authorList>
            <person name="Hausmann B."/>
        </authorList>
    </citation>
    <scope>NUCLEOTIDE SEQUENCE [LARGE SCALE GENOMIC DNA]</scope>
    <source>
        <strain evidence="3">Peat soil MAG SbF1</strain>
    </source>
</reference>
<evidence type="ECO:0000313" key="3">
    <source>
        <dbReference type="Proteomes" id="UP000238916"/>
    </source>
</evidence>
<accession>A0A2U3KV72</accession>
<proteinExistence type="predicted"/>
<keyword evidence="1" id="KW-0812">Transmembrane</keyword>
<keyword evidence="1" id="KW-0472">Membrane</keyword>
<dbReference type="EMBL" id="OMOF01000208">
    <property type="protein sequence ID" value="SPF43459.1"/>
    <property type="molecule type" value="Genomic_DNA"/>
</dbReference>
<keyword evidence="1" id="KW-1133">Transmembrane helix</keyword>
<dbReference type="AlphaFoldDB" id="A0A2U3KV72"/>
<evidence type="ECO:0000313" key="2">
    <source>
        <dbReference type="EMBL" id="SPF43459.1"/>
    </source>
</evidence>
<protein>
    <submittedName>
        <fullName evidence="2">Uncharacterized protein</fullName>
    </submittedName>
</protein>
<name>A0A2U3KV72_9FIRM</name>
<evidence type="ECO:0000256" key="1">
    <source>
        <dbReference type="SAM" id="Phobius"/>
    </source>
</evidence>
<dbReference type="SUPFAM" id="SSF161070">
    <property type="entry name" value="SNF-like"/>
    <property type="match status" value="1"/>
</dbReference>
<dbReference type="Proteomes" id="UP000238916">
    <property type="component" value="Unassembled WGS sequence"/>
</dbReference>
<organism evidence="2 3">
    <name type="scientific">Candidatus Desulfosporosinus infrequens</name>
    <dbReference type="NCBI Taxonomy" id="2043169"/>
    <lineage>
        <taxon>Bacteria</taxon>
        <taxon>Bacillati</taxon>
        <taxon>Bacillota</taxon>
        <taxon>Clostridia</taxon>
        <taxon>Eubacteriales</taxon>
        <taxon>Desulfitobacteriaceae</taxon>
        <taxon>Desulfosporosinus</taxon>
    </lineage>
</organism>
<feature type="transmembrane region" description="Helical" evidence="1">
    <location>
        <begin position="36"/>
        <end position="54"/>
    </location>
</feature>
<gene>
    <name evidence="2" type="ORF">SBF1_2860002</name>
</gene>
<sequence>MFGKTFFDFYDFATSNVLLLLWGIFIALFVGWHWSYVIVPVAIALMLLAGLNIIHF</sequence>
<dbReference type="InterPro" id="IPR037272">
    <property type="entry name" value="SNS_sf"/>
</dbReference>
<feature type="transmembrane region" description="Helical" evidence="1">
    <location>
        <begin position="12"/>
        <end position="30"/>
    </location>
</feature>